<dbReference type="AlphaFoldDB" id="A0A2P6MH86"/>
<dbReference type="EMBL" id="PVNS01000007">
    <property type="protein sequence ID" value="PRO65633.1"/>
    <property type="molecule type" value="Genomic_DNA"/>
</dbReference>
<keyword evidence="2" id="KW-1185">Reference proteome</keyword>
<evidence type="ECO:0000313" key="2">
    <source>
        <dbReference type="Proteomes" id="UP000243650"/>
    </source>
</evidence>
<reference evidence="1 2" key="1">
    <citation type="submission" date="2018-03" db="EMBL/GenBank/DDBJ databases">
        <title>Bacillus urumqiensis sp. nov., a moderately haloalkaliphilic bacterium isolated from a salt lake.</title>
        <authorList>
            <person name="Zhao B."/>
            <person name="Liao Z."/>
        </authorList>
    </citation>
    <scope>NUCLEOTIDE SEQUENCE [LARGE SCALE GENOMIC DNA]</scope>
    <source>
        <strain evidence="1 2">BZ-SZ-XJ18</strain>
    </source>
</reference>
<protein>
    <submittedName>
        <fullName evidence="1">Uncharacterized protein</fullName>
    </submittedName>
</protein>
<gene>
    <name evidence="1" type="ORF">C6I21_08910</name>
</gene>
<accession>A0A2P6MH86</accession>
<organism evidence="1 2">
    <name type="scientific">Alkalicoccus urumqiensis</name>
    <name type="common">Bacillus urumqiensis</name>
    <dbReference type="NCBI Taxonomy" id="1548213"/>
    <lineage>
        <taxon>Bacteria</taxon>
        <taxon>Bacillati</taxon>
        <taxon>Bacillota</taxon>
        <taxon>Bacilli</taxon>
        <taxon>Bacillales</taxon>
        <taxon>Bacillaceae</taxon>
        <taxon>Alkalicoccus</taxon>
    </lineage>
</organism>
<evidence type="ECO:0000313" key="1">
    <source>
        <dbReference type="EMBL" id="PRO65633.1"/>
    </source>
</evidence>
<comment type="caution">
    <text evidence="1">The sequence shown here is derived from an EMBL/GenBank/DDBJ whole genome shotgun (WGS) entry which is preliminary data.</text>
</comment>
<proteinExistence type="predicted"/>
<sequence length="70" mass="8110">MDEEELLEWVREQDAMLAELERLLLLMRGAAEEAASPWTTAARRRELQQDVDAWNREAAVLYGKLYPPGH</sequence>
<name>A0A2P6MH86_ALKUR</name>
<dbReference type="Proteomes" id="UP000243650">
    <property type="component" value="Unassembled WGS sequence"/>
</dbReference>